<dbReference type="InParanoid" id="A0A0D2JJ45"/>
<comment type="caution">
    <text evidence="2">The sequence shown here is derived from an EMBL/GenBank/DDBJ whole genome shotgun (WGS) entry which is preliminary data.</text>
</comment>
<gene>
    <name evidence="2" type="ORF">X474_02525</name>
</gene>
<evidence type="ECO:0000313" key="3">
    <source>
        <dbReference type="Proteomes" id="UP000032233"/>
    </source>
</evidence>
<proteinExistence type="predicted"/>
<organism evidence="2 3">
    <name type="scientific">Dethiosulfatarculus sandiegensis</name>
    <dbReference type="NCBI Taxonomy" id="1429043"/>
    <lineage>
        <taxon>Bacteria</taxon>
        <taxon>Pseudomonadati</taxon>
        <taxon>Thermodesulfobacteriota</taxon>
        <taxon>Desulfarculia</taxon>
        <taxon>Desulfarculales</taxon>
        <taxon>Desulfarculaceae</taxon>
        <taxon>Dethiosulfatarculus</taxon>
    </lineage>
</organism>
<accession>A0A0D2JJ45</accession>
<feature type="region of interest" description="Disordered" evidence="1">
    <location>
        <begin position="1"/>
        <end position="20"/>
    </location>
</feature>
<protein>
    <submittedName>
        <fullName evidence="2">Uncharacterized protein</fullName>
    </submittedName>
</protein>
<dbReference type="Proteomes" id="UP000032233">
    <property type="component" value="Unassembled WGS sequence"/>
</dbReference>
<name>A0A0D2JJ45_9BACT</name>
<sequence>MGRQAFSRQPDGQLKGVKATDKRGFCHDPLLI</sequence>
<dbReference type="EMBL" id="AZAC01000002">
    <property type="protein sequence ID" value="KIX15706.1"/>
    <property type="molecule type" value="Genomic_DNA"/>
</dbReference>
<evidence type="ECO:0000313" key="2">
    <source>
        <dbReference type="EMBL" id="KIX15706.1"/>
    </source>
</evidence>
<reference evidence="2 3" key="1">
    <citation type="submission" date="2013-11" db="EMBL/GenBank/DDBJ databases">
        <title>Metagenomic analysis of a methanogenic consortium involved in long chain n-alkane degradation.</title>
        <authorList>
            <person name="Davidova I.A."/>
            <person name="Callaghan A.V."/>
            <person name="Wawrik B."/>
            <person name="Pruitt S."/>
            <person name="Marks C."/>
            <person name="Duncan K.E."/>
            <person name="Suflita J.M."/>
        </authorList>
    </citation>
    <scope>NUCLEOTIDE SEQUENCE [LARGE SCALE GENOMIC DNA]</scope>
    <source>
        <strain evidence="2 3">SPR</strain>
    </source>
</reference>
<evidence type="ECO:0000256" key="1">
    <source>
        <dbReference type="SAM" id="MobiDB-lite"/>
    </source>
</evidence>
<keyword evidence="3" id="KW-1185">Reference proteome</keyword>
<dbReference type="AlphaFoldDB" id="A0A0D2JJ45"/>